<accession>A0A917HMF3</accession>
<sequence length="141" mass="15556">MRHQHGRNCGCPRRIVHPVRQNVVDCCTEDVVEHVHPSHTTVRNHHLTRNRHVYPHSTSVQNTFNSVDEFGGAFNVPSPPQGVAGAMSPESPNQVAGAMSPGAPNQVAGIMNQGGHHGKCMKPAFHQPQAMNNWKQPHKWC</sequence>
<keyword evidence="2" id="KW-1185">Reference proteome</keyword>
<dbReference type="InterPro" id="IPR020108">
    <property type="entry name" value="Spore_coat_CotD"/>
</dbReference>
<dbReference type="Proteomes" id="UP000622860">
    <property type="component" value="Unassembled WGS sequence"/>
</dbReference>
<evidence type="ECO:0008006" key="3">
    <source>
        <dbReference type="Google" id="ProtNLM"/>
    </source>
</evidence>
<dbReference type="Pfam" id="PF11122">
    <property type="entry name" value="Spore-coat_CotD"/>
    <property type="match status" value="1"/>
</dbReference>
<gene>
    <name evidence="1" type="ORF">GCM10011398_31540</name>
</gene>
<proteinExistence type="predicted"/>
<reference evidence="1" key="1">
    <citation type="journal article" date="2014" name="Int. J. Syst. Evol. Microbiol.">
        <title>Complete genome sequence of Corynebacterium casei LMG S-19264T (=DSM 44701T), isolated from a smear-ripened cheese.</title>
        <authorList>
            <consortium name="US DOE Joint Genome Institute (JGI-PGF)"/>
            <person name="Walter F."/>
            <person name="Albersmeier A."/>
            <person name="Kalinowski J."/>
            <person name="Ruckert C."/>
        </authorList>
    </citation>
    <scope>NUCLEOTIDE SEQUENCE</scope>
    <source>
        <strain evidence="1">CGMCC 1.12754</strain>
    </source>
</reference>
<comment type="caution">
    <text evidence="1">The sequence shown here is derived from an EMBL/GenBank/DDBJ whole genome shotgun (WGS) entry which is preliminary data.</text>
</comment>
<organism evidence="1 2">
    <name type="scientific">Virgibacillus oceani</name>
    <dbReference type="NCBI Taxonomy" id="1479511"/>
    <lineage>
        <taxon>Bacteria</taxon>
        <taxon>Bacillati</taxon>
        <taxon>Bacillota</taxon>
        <taxon>Bacilli</taxon>
        <taxon>Bacillales</taxon>
        <taxon>Bacillaceae</taxon>
        <taxon>Virgibacillus</taxon>
    </lineage>
</organism>
<evidence type="ECO:0000313" key="1">
    <source>
        <dbReference type="EMBL" id="GGG83670.1"/>
    </source>
</evidence>
<reference evidence="1" key="2">
    <citation type="submission" date="2020-09" db="EMBL/GenBank/DDBJ databases">
        <authorList>
            <person name="Sun Q."/>
            <person name="Zhou Y."/>
        </authorList>
    </citation>
    <scope>NUCLEOTIDE SEQUENCE</scope>
    <source>
        <strain evidence="1">CGMCC 1.12754</strain>
    </source>
</reference>
<dbReference type="RefSeq" id="WP_188456335.1">
    <property type="nucleotide sequence ID" value="NZ_BMFR01000016.1"/>
</dbReference>
<dbReference type="AlphaFoldDB" id="A0A917HMF3"/>
<dbReference type="EMBL" id="BMFR01000016">
    <property type="protein sequence ID" value="GGG83670.1"/>
    <property type="molecule type" value="Genomic_DNA"/>
</dbReference>
<evidence type="ECO:0000313" key="2">
    <source>
        <dbReference type="Proteomes" id="UP000622860"/>
    </source>
</evidence>
<name>A0A917HMF3_9BACI</name>
<protein>
    <recommendedName>
        <fullName evidence="3">Spore coat protein</fullName>
    </recommendedName>
</protein>